<keyword evidence="4" id="KW-0010">Activator</keyword>
<dbReference type="GO" id="GO:0003677">
    <property type="term" value="F:DNA binding"/>
    <property type="evidence" value="ECO:0007669"/>
    <property type="project" value="UniProtKB-KW"/>
</dbReference>
<feature type="region of interest" description="Disordered" evidence="9">
    <location>
        <begin position="1"/>
        <end position="24"/>
    </location>
</feature>
<proteinExistence type="inferred from homology"/>
<feature type="compositionally biased region" description="Basic and acidic residues" evidence="9">
    <location>
        <begin position="223"/>
        <end position="233"/>
    </location>
</feature>
<comment type="caution">
    <text evidence="10">The sequence shown here is derived from an EMBL/GenBank/DDBJ whole genome shotgun (WGS) entry which is preliminary data.</text>
</comment>
<reference evidence="10 11" key="1">
    <citation type="submission" date="2024-01" db="EMBL/GenBank/DDBJ databases">
        <title>The complete chloroplast genome sequence of Lithospermum erythrorhizon: insights into the phylogenetic relationship among Boraginaceae species and the maternal lineages of purple gromwells.</title>
        <authorList>
            <person name="Okada T."/>
            <person name="Watanabe K."/>
        </authorList>
    </citation>
    <scope>NUCLEOTIDE SEQUENCE [LARGE SCALE GENOMIC DNA]</scope>
</reference>
<name>A0AAV3NXM4_LITER</name>
<dbReference type="AlphaFoldDB" id="A0AAV3NXM4"/>
<dbReference type="InterPro" id="IPR018362">
    <property type="entry name" value="CCAAT-binding_factor_CS"/>
</dbReference>
<dbReference type="PANTHER" id="PTHR12632">
    <property type="entry name" value="TRANSCRIPTION FACTOR NF-Y ALPHA-RELATED"/>
    <property type="match status" value="1"/>
</dbReference>
<evidence type="ECO:0000256" key="3">
    <source>
        <dbReference type="ARBA" id="ARBA00023125"/>
    </source>
</evidence>
<dbReference type="InterPro" id="IPR001289">
    <property type="entry name" value="NFYA"/>
</dbReference>
<dbReference type="PROSITE" id="PS00686">
    <property type="entry name" value="NFYA_HAP2_1"/>
    <property type="match status" value="1"/>
</dbReference>
<dbReference type="Proteomes" id="UP001454036">
    <property type="component" value="Unassembled WGS sequence"/>
</dbReference>
<accession>A0AAV3NXM4</accession>
<evidence type="ECO:0000256" key="8">
    <source>
        <dbReference type="RuleBase" id="RU367155"/>
    </source>
</evidence>
<keyword evidence="3 8" id="KW-0238">DNA-binding</keyword>
<comment type="similarity">
    <text evidence="8">Belongs to the NFYA/HAP2 subunit family.</text>
</comment>
<feature type="region of interest" description="Disordered" evidence="9">
    <location>
        <begin position="41"/>
        <end position="93"/>
    </location>
</feature>
<protein>
    <recommendedName>
        <fullName evidence="8">Nuclear transcription factor Y subunit</fullName>
    </recommendedName>
</protein>
<dbReference type="GO" id="GO:0016602">
    <property type="term" value="C:CCAAT-binding factor complex"/>
    <property type="evidence" value="ECO:0007669"/>
    <property type="project" value="InterPro"/>
</dbReference>
<feature type="region of interest" description="Disordered" evidence="9">
    <location>
        <begin position="195"/>
        <end position="285"/>
    </location>
</feature>
<evidence type="ECO:0000256" key="6">
    <source>
        <dbReference type="ARBA" id="ARBA00023242"/>
    </source>
</evidence>
<evidence type="ECO:0000256" key="4">
    <source>
        <dbReference type="ARBA" id="ARBA00023159"/>
    </source>
</evidence>
<evidence type="ECO:0000256" key="2">
    <source>
        <dbReference type="ARBA" id="ARBA00023015"/>
    </source>
</evidence>
<feature type="compositionally biased region" description="Polar residues" evidence="9">
    <location>
        <begin position="273"/>
        <end position="285"/>
    </location>
</feature>
<evidence type="ECO:0000313" key="11">
    <source>
        <dbReference type="Proteomes" id="UP001454036"/>
    </source>
</evidence>
<comment type="subcellular location">
    <subcellularLocation>
        <location evidence="1 8">Nucleus</location>
    </subcellularLocation>
</comment>
<keyword evidence="2 8" id="KW-0805">Transcription regulation</keyword>
<dbReference type="EMBL" id="BAABME010000614">
    <property type="protein sequence ID" value="GAA0144179.1"/>
    <property type="molecule type" value="Genomic_DNA"/>
</dbReference>
<organism evidence="10 11">
    <name type="scientific">Lithospermum erythrorhizon</name>
    <name type="common">Purple gromwell</name>
    <name type="synonym">Lithospermum officinale var. erythrorhizon</name>
    <dbReference type="NCBI Taxonomy" id="34254"/>
    <lineage>
        <taxon>Eukaryota</taxon>
        <taxon>Viridiplantae</taxon>
        <taxon>Streptophyta</taxon>
        <taxon>Embryophyta</taxon>
        <taxon>Tracheophyta</taxon>
        <taxon>Spermatophyta</taxon>
        <taxon>Magnoliopsida</taxon>
        <taxon>eudicotyledons</taxon>
        <taxon>Gunneridae</taxon>
        <taxon>Pentapetalae</taxon>
        <taxon>asterids</taxon>
        <taxon>lamiids</taxon>
        <taxon>Boraginales</taxon>
        <taxon>Boraginaceae</taxon>
        <taxon>Boraginoideae</taxon>
        <taxon>Lithospermeae</taxon>
        <taxon>Lithospermum</taxon>
    </lineage>
</organism>
<sequence>MQPKSQTGCGMETNLYSNSHSTSSGAWWSGTAYASVMPVTKQGNASESSSFEQSIEAPSQSDAGVNEGDDAAAKHSQSSVPLRPDEGHAQDNRNLERIVPVIPPGNGNSLTHAPHFELLGHSVGCAPNPYSDLLYGRMMAAYGQPLVPHLYDVQARMPLPLEMAQDPVYVNAKQYHGILRRRQARAKAELERKAINNRKPYLHESRHQHALRRARSSGGRFAKKIDANADRGKGTRSGSANSSQSVDSSGSETLNAISSGTSRHYQERKEQTDMNGGNTSHSAPV</sequence>
<feature type="compositionally biased region" description="Polar residues" evidence="9">
    <location>
        <begin position="236"/>
        <end position="263"/>
    </location>
</feature>
<feature type="compositionally biased region" description="Polar residues" evidence="9">
    <location>
        <begin position="41"/>
        <end position="63"/>
    </location>
</feature>
<dbReference type="GO" id="GO:0003700">
    <property type="term" value="F:DNA-binding transcription factor activity"/>
    <property type="evidence" value="ECO:0007669"/>
    <property type="project" value="UniProtKB-UniRule"/>
</dbReference>
<feature type="compositionally biased region" description="Basic and acidic residues" evidence="9">
    <location>
        <begin position="83"/>
        <end position="93"/>
    </location>
</feature>
<dbReference type="Pfam" id="PF02045">
    <property type="entry name" value="CBFB_NFYA"/>
    <property type="match status" value="1"/>
</dbReference>
<dbReference type="PRINTS" id="PR00616">
    <property type="entry name" value="CCAATSUBUNTB"/>
</dbReference>
<comment type="subunit">
    <text evidence="7">Heterotrimeric transcription factor composed of three components, NF-YA, NF-YB and NF-YC. NF-YB and NF-YC must interact and dimerize for NF-YA association and DNA binding.</text>
</comment>
<keyword evidence="6 8" id="KW-0539">Nucleus</keyword>
<evidence type="ECO:0000256" key="5">
    <source>
        <dbReference type="ARBA" id="ARBA00023163"/>
    </source>
</evidence>
<keyword evidence="11" id="KW-1185">Reference proteome</keyword>
<comment type="function">
    <text evidence="8">Component of the sequence-specific heterotrimeric transcription factor (NF-Y) which specifically recognizes a 5'-CCAAT-3' box motif found in the promoters of its target genes.</text>
</comment>
<dbReference type="SMART" id="SM00521">
    <property type="entry name" value="CBF"/>
    <property type="match status" value="1"/>
</dbReference>
<dbReference type="Gene3D" id="6.10.250.2430">
    <property type="match status" value="1"/>
</dbReference>
<evidence type="ECO:0000256" key="9">
    <source>
        <dbReference type="SAM" id="MobiDB-lite"/>
    </source>
</evidence>
<evidence type="ECO:0000313" key="10">
    <source>
        <dbReference type="EMBL" id="GAA0144179.1"/>
    </source>
</evidence>
<dbReference type="PROSITE" id="PS51152">
    <property type="entry name" value="NFYA_HAP2_2"/>
    <property type="match status" value="1"/>
</dbReference>
<gene>
    <name evidence="10" type="ORF">LIER_04693</name>
</gene>
<keyword evidence="5 8" id="KW-0804">Transcription</keyword>
<evidence type="ECO:0000256" key="1">
    <source>
        <dbReference type="ARBA" id="ARBA00004123"/>
    </source>
</evidence>
<evidence type="ECO:0000256" key="7">
    <source>
        <dbReference type="ARBA" id="ARBA00025911"/>
    </source>
</evidence>